<feature type="binding site" evidence="8">
    <location>
        <position position="89"/>
    </location>
    <ligand>
        <name>ATP</name>
        <dbReference type="ChEBI" id="CHEBI:30616"/>
    </ligand>
</feature>
<feature type="binding site" evidence="8">
    <location>
        <position position="180"/>
    </location>
    <ligand>
        <name>ATP</name>
        <dbReference type="ChEBI" id="CHEBI:30616"/>
    </ligand>
</feature>
<comment type="similarity">
    <text evidence="1 8">Belongs to the SELO family.</text>
</comment>
<dbReference type="HAMAP" id="MF_00692">
    <property type="entry name" value="SelO"/>
    <property type="match status" value="1"/>
</dbReference>
<keyword evidence="10" id="KW-1185">Reference proteome</keyword>
<protein>
    <recommendedName>
        <fullName evidence="8">Protein nucleotidyltransferase YdiU</fullName>
        <ecNumber evidence="8">2.7.7.-</ecNumber>
    </recommendedName>
    <alternativeName>
        <fullName evidence="8">Protein adenylyltransferase YdiU</fullName>
        <ecNumber evidence="8">2.7.7.108</ecNumber>
    </alternativeName>
    <alternativeName>
        <fullName evidence="8">Protein uridylyltransferase YdiU</fullName>
        <ecNumber evidence="8">2.7.7.-</ecNumber>
    </alternativeName>
</protein>
<evidence type="ECO:0000256" key="2">
    <source>
        <dbReference type="ARBA" id="ARBA00022679"/>
    </source>
</evidence>
<feature type="binding site" evidence="8">
    <location>
        <position position="173"/>
    </location>
    <ligand>
        <name>ATP</name>
        <dbReference type="ChEBI" id="CHEBI:30616"/>
    </ligand>
</feature>
<evidence type="ECO:0000256" key="5">
    <source>
        <dbReference type="ARBA" id="ARBA00022741"/>
    </source>
</evidence>
<comment type="catalytic activity">
    <reaction evidence="8">
        <text>L-histidyl-[protein] + UTP = N(tele)-(5'-uridylyl)-L-histidyl-[protein] + diphosphate</text>
        <dbReference type="Rhea" id="RHEA:83891"/>
        <dbReference type="Rhea" id="RHEA-COMP:9745"/>
        <dbReference type="Rhea" id="RHEA-COMP:20239"/>
        <dbReference type="ChEBI" id="CHEBI:29979"/>
        <dbReference type="ChEBI" id="CHEBI:33019"/>
        <dbReference type="ChEBI" id="CHEBI:46398"/>
        <dbReference type="ChEBI" id="CHEBI:233474"/>
    </reaction>
</comment>
<feature type="binding site" evidence="8">
    <location>
        <position position="123"/>
    </location>
    <ligand>
        <name>ATP</name>
        <dbReference type="ChEBI" id="CHEBI:30616"/>
    </ligand>
</feature>
<feature type="binding site" evidence="8">
    <location>
        <position position="90"/>
    </location>
    <ligand>
        <name>ATP</name>
        <dbReference type="ChEBI" id="CHEBI:30616"/>
    </ligand>
</feature>
<proteinExistence type="inferred from homology"/>
<evidence type="ECO:0000256" key="3">
    <source>
        <dbReference type="ARBA" id="ARBA00022695"/>
    </source>
</evidence>
<keyword evidence="8" id="KW-0464">Manganese</keyword>
<feature type="active site" description="Proton acceptor" evidence="8">
    <location>
        <position position="249"/>
    </location>
</feature>
<dbReference type="GO" id="GO:0030145">
    <property type="term" value="F:manganese ion binding"/>
    <property type="evidence" value="ECO:0007669"/>
    <property type="project" value="UniProtKB-UniRule"/>
</dbReference>
<feature type="binding site" evidence="8">
    <location>
        <position position="250"/>
    </location>
    <ligand>
        <name>Mg(2+)</name>
        <dbReference type="ChEBI" id="CHEBI:18420"/>
    </ligand>
</feature>
<evidence type="ECO:0000256" key="1">
    <source>
        <dbReference type="ARBA" id="ARBA00009747"/>
    </source>
</evidence>
<accession>A0A432W3K0</accession>
<keyword evidence="2 8" id="KW-0808">Transferase</keyword>
<comment type="catalytic activity">
    <reaction evidence="8">
        <text>L-threonyl-[protein] + ATP = 3-O-(5'-adenylyl)-L-threonyl-[protein] + diphosphate</text>
        <dbReference type="Rhea" id="RHEA:54292"/>
        <dbReference type="Rhea" id="RHEA-COMP:11060"/>
        <dbReference type="Rhea" id="RHEA-COMP:13847"/>
        <dbReference type="ChEBI" id="CHEBI:30013"/>
        <dbReference type="ChEBI" id="CHEBI:30616"/>
        <dbReference type="ChEBI" id="CHEBI:33019"/>
        <dbReference type="ChEBI" id="CHEBI:138113"/>
        <dbReference type="EC" id="2.7.7.108"/>
    </reaction>
</comment>
<comment type="catalytic activity">
    <reaction evidence="8">
        <text>L-seryl-[protein] + ATP = 3-O-(5'-adenylyl)-L-seryl-[protein] + diphosphate</text>
        <dbReference type="Rhea" id="RHEA:58120"/>
        <dbReference type="Rhea" id="RHEA-COMP:9863"/>
        <dbReference type="Rhea" id="RHEA-COMP:15073"/>
        <dbReference type="ChEBI" id="CHEBI:29999"/>
        <dbReference type="ChEBI" id="CHEBI:30616"/>
        <dbReference type="ChEBI" id="CHEBI:33019"/>
        <dbReference type="ChEBI" id="CHEBI:142516"/>
        <dbReference type="EC" id="2.7.7.108"/>
    </reaction>
</comment>
<dbReference type="PANTHER" id="PTHR32057:SF14">
    <property type="entry name" value="PROTEIN ADENYLYLTRANSFERASE SELO, MITOCHONDRIAL"/>
    <property type="match status" value="1"/>
</dbReference>
<comment type="caution">
    <text evidence="9">The sequence shown here is derived from an EMBL/GenBank/DDBJ whole genome shotgun (WGS) entry which is preliminary data.</text>
</comment>
<feature type="binding site" evidence="8">
    <location>
        <position position="259"/>
    </location>
    <ligand>
        <name>ATP</name>
        <dbReference type="ChEBI" id="CHEBI:30616"/>
    </ligand>
</feature>
<keyword evidence="5 8" id="KW-0547">Nucleotide-binding</keyword>
<sequence length="487" mass="54531">MQKFNVDNSYQRLPDSFFKRTTPTPVADPQWISFNQPLADQLDLPQQYWASDEGLQLFAGNSLPDWSDPVAQGYAGHQFANFVAQLGDGRAILLAEIIDKQKRRFDIQLKGAGTTAYSRGGDGRSPIGPVIREYLLSEAMHVLGVPTTRALAAVATGETVHRDVPQPGAILTRVASSHIRIGTFQFIAAHQGTGKVQVLADYVINRHYPDCKSAERPYLAMLEAVIQKQAELVSHWMSLGFIHGVMNTDNMSISGETIDYGPCAFIDNYHPDALFSSIDRGGRYAYSNQPKVAQWNLARLAECLVPLIDKDEEKAVELATEALKTFSQTYEDLWLTRMAAKIGIREPQPEDRALLNELLDLMADDEVDFTLLFRALCDSLEADHCLDLFKQQSACKTWLQKWRQRLSQESASGEETALQMRLINPAIIPRNHRVQEAILAAEQEGDLRPFNELKAALAEPFSDNPEYQHLTLAPKPEEKVQRTFCGT</sequence>
<feature type="binding site" evidence="8">
    <location>
        <position position="259"/>
    </location>
    <ligand>
        <name>Mg(2+)</name>
        <dbReference type="ChEBI" id="CHEBI:18420"/>
    </ligand>
</feature>
<dbReference type="RefSeq" id="WP_126804364.1">
    <property type="nucleotide sequence ID" value="NZ_PIPL01000003.1"/>
</dbReference>
<comment type="catalytic activity">
    <reaction evidence="8">
        <text>L-seryl-[protein] + UTP = O-(5'-uridylyl)-L-seryl-[protein] + diphosphate</text>
        <dbReference type="Rhea" id="RHEA:64604"/>
        <dbReference type="Rhea" id="RHEA-COMP:9863"/>
        <dbReference type="Rhea" id="RHEA-COMP:16635"/>
        <dbReference type="ChEBI" id="CHEBI:29999"/>
        <dbReference type="ChEBI" id="CHEBI:33019"/>
        <dbReference type="ChEBI" id="CHEBI:46398"/>
        <dbReference type="ChEBI" id="CHEBI:156051"/>
    </reaction>
</comment>
<feature type="binding site" evidence="8">
    <location>
        <position position="87"/>
    </location>
    <ligand>
        <name>ATP</name>
        <dbReference type="ChEBI" id="CHEBI:30616"/>
    </ligand>
</feature>
<feature type="binding site" evidence="8">
    <location>
        <position position="110"/>
    </location>
    <ligand>
        <name>ATP</name>
        <dbReference type="ChEBI" id="CHEBI:30616"/>
    </ligand>
</feature>
<gene>
    <name evidence="8" type="primary">ydiU</name>
    <name evidence="8" type="synonym">selO</name>
    <name evidence="9" type="ORF">CWE09_12405</name>
</gene>
<evidence type="ECO:0000256" key="4">
    <source>
        <dbReference type="ARBA" id="ARBA00022723"/>
    </source>
</evidence>
<evidence type="ECO:0000256" key="7">
    <source>
        <dbReference type="ARBA" id="ARBA00022842"/>
    </source>
</evidence>
<dbReference type="InterPro" id="IPR003846">
    <property type="entry name" value="SelO"/>
</dbReference>
<keyword evidence="4 8" id="KW-0479">Metal-binding</keyword>
<dbReference type="EC" id="2.7.7.108" evidence="8"/>
<comment type="catalytic activity">
    <reaction evidence="8">
        <text>L-tyrosyl-[protein] + UTP = O-(5'-uridylyl)-L-tyrosyl-[protein] + diphosphate</text>
        <dbReference type="Rhea" id="RHEA:83887"/>
        <dbReference type="Rhea" id="RHEA-COMP:10136"/>
        <dbReference type="Rhea" id="RHEA-COMP:20238"/>
        <dbReference type="ChEBI" id="CHEBI:33019"/>
        <dbReference type="ChEBI" id="CHEBI:46398"/>
        <dbReference type="ChEBI" id="CHEBI:46858"/>
        <dbReference type="ChEBI" id="CHEBI:90602"/>
    </reaction>
</comment>
<dbReference type="GO" id="GO:0005524">
    <property type="term" value="F:ATP binding"/>
    <property type="evidence" value="ECO:0007669"/>
    <property type="project" value="UniProtKB-UniRule"/>
</dbReference>
<reference evidence="9 10" key="1">
    <citation type="journal article" date="2011" name="Front. Microbiol.">
        <title>Genomic signatures of strain selection and enhancement in Bacillus atrophaeus var. globigii, a historical biowarfare simulant.</title>
        <authorList>
            <person name="Gibbons H.S."/>
            <person name="Broomall S.M."/>
            <person name="McNew L.A."/>
            <person name="Daligault H."/>
            <person name="Chapman C."/>
            <person name="Bruce D."/>
            <person name="Karavis M."/>
            <person name="Krepps M."/>
            <person name="McGregor P.A."/>
            <person name="Hong C."/>
            <person name="Park K.H."/>
            <person name="Akmal A."/>
            <person name="Feldman A."/>
            <person name="Lin J.S."/>
            <person name="Chang W.E."/>
            <person name="Higgs B.W."/>
            <person name="Demirev P."/>
            <person name="Lindquist J."/>
            <person name="Liem A."/>
            <person name="Fochler E."/>
            <person name="Read T.D."/>
            <person name="Tapia R."/>
            <person name="Johnson S."/>
            <person name="Bishop-Lilly K.A."/>
            <person name="Detter C."/>
            <person name="Han C."/>
            <person name="Sozhamannan S."/>
            <person name="Rosenzweig C.N."/>
            <person name="Skowronski E.W."/>
        </authorList>
    </citation>
    <scope>NUCLEOTIDE SEQUENCE [LARGE SCALE GENOMIC DNA]</scope>
    <source>
        <strain evidence="9 10">MLST1</strain>
    </source>
</reference>
<comment type="cofactor">
    <cofactor evidence="8">
        <name>Mg(2+)</name>
        <dbReference type="ChEBI" id="CHEBI:18420"/>
    </cofactor>
    <cofactor evidence="8">
        <name>Mn(2+)</name>
        <dbReference type="ChEBI" id="CHEBI:29035"/>
    </cofactor>
</comment>
<keyword evidence="6 8" id="KW-0067">ATP-binding</keyword>
<comment type="catalytic activity">
    <reaction evidence="8">
        <text>L-tyrosyl-[protein] + ATP = O-(5'-adenylyl)-L-tyrosyl-[protein] + diphosphate</text>
        <dbReference type="Rhea" id="RHEA:54288"/>
        <dbReference type="Rhea" id="RHEA-COMP:10136"/>
        <dbReference type="Rhea" id="RHEA-COMP:13846"/>
        <dbReference type="ChEBI" id="CHEBI:30616"/>
        <dbReference type="ChEBI" id="CHEBI:33019"/>
        <dbReference type="ChEBI" id="CHEBI:46858"/>
        <dbReference type="ChEBI" id="CHEBI:83624"/>
        <dbReference type="EC" id="2.7.7.108"/>
    </reaction>
</comment>
<dbReference type="OrthoDB" id="9776281at2"/>
<evidence type="ECO:0000313" key="9">
    <source>
        <dbReference type="EMBL" id="RUO23944.1"/>
    </source>
</evidence>
<dbReference type="Pfam" id="PF02696">
    <property type="entry name" value="SelO"/>
    <property type="match status" value="1"/>
</dbReference>
<dbReference type="GO" id="GO:0070733">
    <property type="term" value="F:AMPylase activity"/>
    <property type="evidence" value="ECO:0007669"/>
    <property type="project" value="UniProtKB-EC"/>
</dbReference>
<keyword evidence="3 8" id="KW-0548">Nucleotidyltransferase</keyword>
<dbReference type="Proteomes" id="UP000288293">
    <property type="component" value="Unassembled WGS sequence"/>
</dbReference>
<dbReference type="EMBL" id="PIPL01000003">
    <property type="protein sequence ID" value="RUO23944.1"/>
    <property type="molecule type" value="Genomic_DNA"/>
</dbReference>
<dbReference type="GO" id="GO:0000287">
    <property type="term" value="F:magnesium ion binding"/>
    <property type="evidence" value="ECO:0007669"/>
    <property type="project" value="UniProtKB-UniRule"/>
</dbReference>
<evidence type="ECO:0000313" key="10">
    <source>
        <dbReference type="Proteomes" id="UP000288293"/>
    </source>
</evidence>
<dbReference type="PANTHER" id="PTHR32057">
    <property type="entry name" value="PROTEIN ADENYLYLTRANSFERASE SELO, MITOCHONDRIAL"/>
    <property type="match status" value="1"/>
</dbReference>
<dbReference type="EC" id="2.7.7.-" evidence="8"/>
<keyword evidence="7 8" id="KW-0460">Magnesium</keyword>
<comment type="function">
    <text evidence="8">Nucleotidyltransferase involved in the post-translational modification of proteins. It can catalyze the addition of adenosine monophosphate (AMP) or uridine monophosphate (UMP) to a protein, resulting in modifications known as AMPylation and UMPylation.</text>
</comment>
<feature type="binding site" evidence="8">
    <location>
        <position position="122"/>
    </location>
    <ligand>
        <name>ATP</name>
        <dbReference type="ChEBI" id="CHEBI:30616"/>
    </ligand>
</feature>
<evidence type="ECO:0000256" key="6">
    <source>
        <dbReference type="ARBA" id="ARBA00022840"/>
    </source>
</evidence>
<dbReference type="AlphaFoldDB" id="A0A432W3K0"/>
<organism evidence="9 10">
    <name type="scientific">Aliidiomarina minuta</name>
    <dbReference type="NCBI Taxonomy" id="880057"/>
    <lineage>
        <taxon>Bacteria</taxon>
        <taxon>Pseudomonadati</taxon>
        <taxon>Pseudomonadota</taxon>
        <taxon>Gammaproteobacteria</taxon>
        <taxon>Alteromonadales</taxon>
        <taxon>Idiomarinaceae</taxon>
        <taxon>Aliidiomarina</taxon>
    </lineage>
</organism>
<evidence type="ECO:0000256" key="8">
    <source>
        <dbReference type="HAMAP-Rule" id="MF_00692"/>
    </source>
</evidence>
<dbReference type="NCBIfam" id="NF000658">
    <property type="entry name" value="PRK00029.1"/>
    <property type="match status" value="1"/>
</dbReference>
<name>A0A432W3K0_9GAMM</name>